<feature type="domain" description="Bacterial sugar transferase" evidence="8">
    <location>
        <begin position="275"/>
        <end position="457"/>
    </location>
</feature>
<reference evidence="10" key="1">
    <citation type="journal article" date="2019" name="Int. J. Syst. Evol. Microbiol.">
        <title>The Global Catalogue of Microorganisms (GCM) 10K type strain sequencing project: providing services to taxonomists for standard genome sequencing and annotation.</title>
        <authorList>
            <consortium name="The Broad Institute Genomics Platform"/>
            <consortium name="The Broad Institute Genome Sequencing Center for Infectious Disease"/>
            <person name="Wu L."/>
            <person name="Ma J."/>
        </authorList>
    </citation>
    <scope>NUCLEOTIDE SEQUENCE [LARGE SCALE GENOMIC DNA]</scope>
    <source>
        <strain evidence="10">CCUG 62221</strain>
    </source>
</reference>
<organism evidence="9 10">
    <name type="scientific">Lutibacter holmesii</name>
    <dbReference type="NCBI Taxonomy" id="1137985"/>
    <lineage>
        <taxon>Bacteria</taxon>
        <taxon>Pseudomonadati</taxon>
        <taxon>Bacteroidota</taxon>
        <taxon>Flavobacteriia</taxon>
        <taxon>Flavobacteriales</taxon>
        <taxon>Flavobacteriaceae</taxon>
        <taxon>Lutibacter</taxon>
    </lineage>
</organism>
<dbReference type="PANTHER" id="PTHR30576">
    <property type="entry name" value="COLANIC BIOSYNTHESIS UDP-GLUCOSE LIPID CARRIER TRANSFERASE"/>
    <property type="match status" value="1"/>
</dbReference>
<feature type="transmembrane region" description="Helical" evidence="7">
    <location>
        <begin position="49"/>
        <end position="70"/>
    </location>
</feature>
<dbReference type="Proteomes" id="UP001597241">
    <property type="component" value="Unassembled WGS sequence"/>
</dbReference>
<comment type="subcellular location">
    <subcellularLocation>
        <location evidence="1">Membrane</location>
        <topology evidence="1">Multi-pass membrane protein</topology>
    </subcellularLocation>
</comment>
<evidence type="ECO:0000256" key="4">
    <source>
        <dbReference type="ARBA" id="ARBA00022692"/>
    </source>
</evidence>
<keyword evidence="10" id="KW-1185">Reference proteome</keyword>
<feature type="transmembrane region" description="Helical" evidence="7">
    <location>
        <begin position="16"/>
        <end position="37"/>
    </location>
</feature>
<name>A0ABW3WQ06_9FLAO</name>
<keyword evidence="5 7" id="KW-1133">Transmembrane helix</keyword>
<evidence type="ECO:0000256" key="1">
    <source>
        <dbReference type="ARBA" id="ARBA00004141"/>
    </source>
</evidence>
<gene>
    <name evidence="9" type="ORF">ACFQ5N_10385</name>
</gene>
<keyword evidence="6 7" id="KW-0472">Membrane</keyword>
<dbReference type="InterPro" id="IPR017475">
    <property type="entry name" value="EPS_sugar_tfrase"/>
</dbReference>
<dbReference type="InterPro" id="IPR003362">
    <property type="entry name" value="Bact_transf"/>
</dbReference>
<evidence type="ECO:0000256" key="6">
    <source>
        <dbReference type="ARBA" id="ARBA00023136"/>
    </source>
</evidence>
<evidence type="ECO:0000313" key="9">
    <source>
        <dbReference type="EMBL" id="MFD1294243.1"/>
    </source>
</evidence>
<comment type="caution">
    <text evidence="9">The sequence shown here is derived from an EMBL/GenBank/DDBJ whole genome shotgun (WGS) entry which is preliminary data.</text>
</comment>
<feature type="transmembrane region" description="Helical" evidence="7">
    <location>
        <begin position="82"/>
        <end position="100"/>
    </location>
</feature>
<keyword evidence="4 7" id="KW-0812">Transmembrane</keyword>
<sequence>MPQKNNFHFSISERKIYLRVLDVAFMVSGLYLLSLYFNFEYFNFKSPSVVTWLVVLVVYYYFFGEIFELFRLKTASDHYLSLRSLVLTISFTALIFVFTPKVSPVLPTNRLQIVYFTFTIFGAVVLNRLFYIQFIFSPRFLKNFLLIGNDGAIASLLEKVEQYESNRFVGYVSNTALKNHPDKQFFAVENVNIEELVVKLGINEIVICSTINDFNNKNINAQLITLFEKGVNIKSVDSFLETETFKISENQLVANFYNYFSFSKSHQNNLYLAFRRLLDIFFSLIGICYLLFLIPIVFLLNLISNKGSLFYVQNRVGQKGNEFKIIKFRTMVSNAEENGAVWSKKGDVRITPFGRILRKTRIDEVPQFINVLKGEMSLIGPRPERPEFVKKLEQQIPYYALRHVVKPGLTGWAQVMHPYASSVKDQQEKLWFDLYYIKERNLILDLKIVIKTISTVLFFRGT</sequence>
<protein>
    <submittedName>
        <fullName evidence="9">Exopolysaccharide biosynthesis polyprenyl glycosylphosphotransferase</fullName>
    </submittedName>
</protein>
<dbReference type="Pfam" id="PF02397">
    <property type="entry name" value="Bac_transf"/>
    <property type="match status" value="1"/>
</dbReference>
<dbReference type="NCBIfam" id="TIGR03025">
    <property type="entry name" value="EPS_sugtrans"/>
    <property type="match status" value="1"/>
</dbReference>
<feature type="transmembrane region" description="Helical" evidence="7">
    <location>
        <begin position="112"/>
        <end position="131"/>
    </location>
</feature>
<evidence type="ECO:0000256" key="3">
    <source>
        <dbReference type="ARBA" id="ARBA00022679"/>
    </source>
</evidence>
<dbReference type="PANTHER" id="PTHR30576:SF0">
    <property type="entry name" value="UNDECAPRENYL-PHOSPHATE N-ACETYLGALACTOSAMINYL 1-PHOSPHATE TRANSFERASE-RELATED"/>
    <property type="match status" value="1"/>
</dbReference>
<keyword evidence="3" id="KW-0808">Transferase</keyword>
<feature type="transmembrane region" description="Helical" evidence="7">
    <location>
        <begin position="280"/>
        <end position="303"/>
    </location>
</feature>
<evidence type="ECO:0000256" key="5">
    <source>
        <dbReference type="ARBA" id="ARBA00022989"/>
    </source>
</evidence>
<evidence type="ECO:0000259" key="8">
    <source>
        <dbReference type="Pfam" id="PF02397"/>
    </source>
</evidence>
<accession>A0ABW3WQ06</accession>
<evidence type="ECO:0000256" key="2">
    <source>
        <dbReference type="ARBA" id="ARBA00006464"/>
    </source>
</evidence>
<dbReference type="EMBL" id="JBHTMV010000004">
    <property type="protein sequence ID" value="MFD1294243.1"/>
    <property type="molecule type" value="Genomic_DNA"/>
</dbReference>
<comment type="similarity">
    <text evidence="2">Belongs to the bacterial sugar transferase family.</text>
</comment>
<evidence type="ECO:0000256" key="7">
    <source>
        <dbReference type="SAM" id="Phobius"/>
    </source>
</evidence>
<evidence type="ECO:0000313" key="10">
    <source>
        <dbReference type="Proteomes" id="UP001597241"/>
    </source>
</evidence>
<dbReference type="RefSeq" id="WP_386809434.1">
    <property type="nucleotide sequence ID" value="NZ_JBHTMV010000004.1"/>
</dbReference>
<proteinExistence type="inferred from homology"/>